<evidence type="ECO:0000256" key="5">
    <source>
        <dbReference type="PROSITE-ProRule" id="PRU00169"/>
    </source>
</evidence>
<dbReference type="InterPro" id="IPR039420">
    <property type="entry name" value="WalR-like"/>
</dbReference>
<gene>
    <name evidence="8" type="ORF">GBK04_11720</name>
</gene>
<evidence type="ECO:0000259" key="6">
    <source>
        <dbReference type="PROSITE" id="PS50110"/>
    </source>
</evidence>
<protein>
    <submittedName>
        <fullName evidence="8">Response regulator</fullName>
    </submittedName>
</protein>
<keyword evidence="1" id="KW-0902">Two-component regulatory system</keyword>
<feature type="modified residue" description="4-aspartylphosphate" evidence="5">
    <location>
        <position position="55"/>
    </location>
</feature>
<dbReference type="InterPro" id="IPR001789">
    <property type="entry name" value="Sig_transdc_resp-reg_receiver"/>
</dbReference>
<reference evidence="8 9" key="1">
    <citation type="submission" date="2019-10" db="EMBL/GenBank/DDBJ databases">
        <title>Draft Genome Sequence of Cytophagaceae sp. SJW1-29.</title>
        <authorList>
            <person name="Choi A."/>
        </authorList>
    </citation>
    <scope>NUCLEOTIDE SEQUENCE [LARGE SCALE GENOMIC DNA]</scope>
    <source>
        <strain evidence="8 9">SJW1-29</strain>
    </source>
</reference>
<dbReference type="PROSITE" id="PS50110">
    <property type="entry name" value="RESPONSE_REGULATORY"/>
    <property type="match status" value="1"/>
</dbReference>
<evidence type="ECO:0000259" key="7">
    <source>
        <dbReference type="PROSITE" id="PS50930"/>
    </source>
</evidence>
<evidence type="ECO:0000313" key="9">
    <source>
        <dbReference type="Proteomes" id="UP000479293"/>
    </source>
</evidence>
<dbReference type="Proteomes" id="UP000479293">
    <property type="component" value="Unassembled WGS sequence"/>
</dbReference>
<dbReference type="GO" id="GO:0006355">
    <property type="term" value="P:regulation of DNA-templated transcription"/>
    <property type="evidence" value="ECO:0007669"/>
    <property type="project" value="TreeGrafter"/>
</dbReference>
<organism evidence="8 9">
    <name type="scientific">Salmonirosea aquatica</name>
    <dbReference type="NCBI Taxonomy" id="2654236"/>
    <lineage>
        <taxon>Bacteria</taxon>
        <taxon>Pseudomonadati</taxon>
        <taxon>Bacteroidota</taxon>
        <taxon>Cytophagia</taxon>
        <taxon>Cytophagales</taxon>
        <taxon>Spirosomataceae</taxon>
        <taxon>Salmonirosea</taxon>
    </lineage>
</organism>
<dbReference type="GO" id="GO:0000156">
    <property type="term" value="F:phosphorelay response regulator activity"/>
    <property type="evidence" value="ECO:0007669"/>
    <property type="project" value="TreeGrafter"/>
</dbReference>
<name>A0A7C9BHP0_9BACT</name>
<dbReference type="Pfam" id="PF04397">
    <property type="entry name" value="LytTR"/>
    <property type="match status" value="1"/>
</dbReference>
<feature type="domain" description="HTH LytTR-type" evidence="7">
    <location>
        <begin position="142"/>
        <end position="245"/>
    </location>
</feature>
<dbReference type="Pfam" id="PF00072">
    <property type="entry name" value="Response_reg"/>
    <property type="match status" value="1"/>
</dbReference>
<evidence type="ECO:0000256" key="2">
    <source>
        <dbReference type="ARBA" id="ARBA00023015"/>
    </source>
</evidence>
<evidence type="ECO:0000313" key="8">
    <source>
        <dbReference type="EMBL" id="MPR34017.1"/>
    </source>
</evidence>
<proteinExistence type="predicted"/>
<dbReference type="PROSITE" id="PS50930">
    <property type="entry name" value="HTH_LYTTR"/>
    <property type="match status" value="1"/>
</dbReference>
<dbReference type="GO" id="GO:0032993">
    <property type="term" value="C:protein-DNA complex"/>
    <property type="evidence" value="ECO:0007669"/>
    <property type="project" value="TreeGrafter"/>
</dbReference>
<keyword evidence="2" id="KW-0805">Transcription regulation</keyword>
<dbReference type="InterPro" id="IPR011006">
    <property type="entry name" value="CheY-like_superfamily"/>
</dbReference>
<keyword evidence="4" id="KW-0804">Transcription</keyword>
<keyword evidence="9" id="KW-1185">Reference proteome</keyword>
<feature type="domain" description="Response regulatory" evidence="6">
    <location>
        <begin position="5"/>
        <end position="121"/>
    </location>
</feature>
<dbReference type="PANTHER" id="PTHR48111:SF22">
    <property type="entry name" value="REGULATOR OF RPOS"/>
    <property type="match status" value="1"/>
</dbReference>
<accession>A0A7C9BHP0</accession>
<keyword evidence="3" id="KW-0238">DNA-binding</keyword>
<sequence>MKALKILIIEDDIVIAHDIKETLEKGGHVVTDIVRNKSSTLTAIRNTPPDIILIDIRLEHSPEDGIDIAHHILATTPTPIIYLTGYSEKPTIDRAKQTQPAAYLLKPFRNEELVIQIELAYYNYQASFANSADPFLSDSLYLPVKNGRGYSKIRKDDVLYLKADRAYVEMYMVGESKERAYAMNLGYMAQFFTAPNFYNLSRSLLVNLDHVEHIEKGKIYLKGRDNLPIEFPEAHYKRLIQQLAIVRTPKKR</sequence>
<dbReference type="GO" id="GO:0000976">
    <property type="term" value="F:transcription cis-regulatory region binding"/>
    <property type="evidence" value="ECO:0007669"/>
    <property type="project" value="TreeGrafter"/>
</dbReference>
<dbReference type="InterPro" id="IPR007492">
    <property type="entry name" value="LytTR_DNA-bd_dom"/>
</dbReference>
<dbReference type="CDD" id="cd17534">
    <property type="entry name" value="REC_DC-like"/>
    <property type="match status" value="1"/>
</dbReference>
<dbReference type="Gene3D" id="2.40.50.1020">
    <property type="entry name" value="LytTr DNA-binding domain"/>
    <property type="match status" value="1"/>
</dbReference>
<dbReference type="RefSeq" id="WP_152759874.1">
    <property type="nucleotide sequence ID" value="NZ_WHLY01000002.1"/>
</dbReference>
<dbReference type="AlphaFoldDB" id="A0A7C9BHP0"/>
<dbReference type="PANTHER" id="PTHR48111">
    <property type="entry name" value="REGULATOR OF RPOS"/>
    <property type="match status" value="1"/>
</dbReference>
<dbReference type="GO" id="GO:0005829">
    <property type="term" value="C:cytosol"/>
    <property type="evidence" value="ECO:0007669"/>
    <property type="project" value="TreeGrafter"/>
</dbReference>
<evidence type="ECO:0000256" key="4">
    <source>
        <dbReference type="ARBA" id="ARBA00023163"/>
    </source>
</evidence>
<dbReference type="SMART" id="SM00850">
    <property type="entry name" value="LytTR"/>
    <property type="match status" value="1"/>
</dbReference>
<keyword evidence="5" id="KW-0597">Phosphoprotein</keyword>
<dbReference type="SMART" id="SM00448">
    <property type="entry name" value="REC"/>
    <property type="match status" value="1"/>
</dbReference>
<dbReference type="Gene3D" id="3.40.50.2300">
    <property type="match status" value="1"/>
</dbReference>
<dbReference type="EMBL" id="WHLY01000002">
    <property type="protein sequence ID" value="MPR34017.1"/>
    <property type="molecule type" value="Genomic_DNA"/>
</dbReference>
<dbReference type="SUPFAM" id="SSF52172">
    <property type="entry name" value="CheY-like"/>
    <property type="match status" value="1"/>
</dbReference>
<comment type="caution">
    <text evidence="8">The sequence shown here is derived from an EMBL/GenBank/DDBJ whole genome shotgun (WGS) entry which is preliminary data.</text>
</comment>
<evidence type="ECO:0000256" key="3">
    <source>
        <dbReference type="ARBA" id="ARBA00023125"/>
    </source>
</evidence>
<evidence type="ECO:0000256" key="1">
    <source>
        <dbReference type="ARBA" id="ARBA00023012"/>
    </source>
</evidence>